<feature type="compositionally biased region" description="Acidic residues" evidence="10">
    <location>
        <begin position="275"/>
        <end position="288"/>
    </location>
</feature>
<reference evidence="12 13" key="1">
    <citation type="journal article" date="2019" name="Proc. Natl. Acad. Sci. U.S.A.">
        <title>Regulatory changes in pterin and carotenoid genes underlie balanced color polymorphisms in the wall lizard.</title>
        <authorList>
            <person name="Andrade P."/>
            <person name="Pinho C."/>
            <person name="Perez I de Lanuza G."/>
            <person name="Afonso S."/>
            <person name="Brejcha J."/>
            <person name="Rubin C.J."/>
            <person name="Wallerman O."/>
            <person name="Pereira P."/>
            <person name="Sabatino S.J."/>
            <person name="Bellati A."/>
            <person name="Pellitteri-Rosa D."/>
            <person name="Bosakova Z."/>
            <person name="Bunikis I."/>
            <person name="Carretero M.A."/>
            <person name="Feiner N."/>
            <person name="Marsik P."/>
            <person name="Pauperio F."/>
            <person name="Salvi D."/>
            <person name="Soler L."/>
            <person name="While G.M."/>
            <person name="Uller T."/>
            <person name="Font E."/>
            <person name="Andersson L."/>
            <person name="Carneiro M."/>
        </authorList>
    </citation>
    <scope>NUCLEOTIDE SEQUENCE</scope>
</reference>
<keyword evidence="13" id="KW-1185">Reference proteome</keyword>
<dbReference type="InterPro" id="IPR013883">
    <property type="entry name" value="TF_Iwr1_dom"/>
</dbReference>
<keyword evidence="8" id="KW-0653">Protein transport</keyword>
<comment type="subcellular location">
    <subcellularLocation>
        <location evidence="3">Cytoplasm</location>
    </subcellularLocation>
    <subcellularLocation>
        <location evidence="2">Nucleus</location>
    </subcellularLocation>
</comment>
<keyword evidence="9" id="KW-0539">Nucleus</keyword>
<evidence type="ECO:0000256" key="3">
    <source>
        <dbReference type="ARBA" id="ARBA00004496"/>
    </source>
</evidence>
<keyword evidence="7" id="KW-0963">Cytoplasm</keyword>
<evidence type="ECO:0000256" key="5">
    <source>
        <dbReference type="ARBA" id="ARBA00017036"/>
    </source>
</evidence>
<evidence type="ECO:0000256" key="4">
    <source>
        <dbReference type="ARBA" id="ARBA00010218"/>
    </source>
</evidence>
<keyword evidence="6" id="KW-0813">Transport</keyword>
<dbReference type="RefSeq" id="XP_028595402.1">
    <property type="nucleotide sequence ID" value="XM_028739569.1"/>
</dbReference>
<protein>
    <recommendedName>
        <fullName evidence="5">Probable RNA polymerase II nuclear localization protein SLC7A6OS</fullName>
    </recommendedName>
</protein>
<dbReference type="OrthoDB" id="6255506at2759"/>
<dbReference type="GO" id="GO:0015031">
    <property type="term" value="P:protein transport"/>
    <property type="evidence" value="ECO:0007669"/>
    <property type="project" value="UniProtKB-KW"/>
</dbReference>
<dbReference type="GeneID" id="114601921"/>
<evidence type="ECO:0000256" key="2">
    <source>
        <dbReference type="ARBA" id="ARBA00004123"/>
    </source>
</evidence>
<organism evidence="12 13">
    <name type="scientific">Podarcis muralis</name>
    <name type="common">Wall lizard</name>
    <name type="synonym">Lacerta muralis</name>
    <dbReference type="NCBI Taxonomy" id="64176"/>
    <lineage>
        <taxon>Eukaryota</taxon>
        <taxon>Metazoa</taxon>
        <taxon>Chordata</taxon>
        <taxon>Craniata</taxon>
        <taxon>Vertebrata</taxon>
        <taxon>Euteleostomi</taxon>
        <taxon>Lepidosauria</taxon>
        <taxon>Squamata</taxon>
        <taxon>Bifurcata</taxon>
        <taxon>Unidentata</taxon>
        <taxon>Episquamata</taxon>
        <taxon>Laterata</taxon>
        <taxon>Lacertibaenia</taxon>
        <taxon>Lacertidae</taxon>
        <taxon>Podarcis</taxon>
    </lineage>
</organism>
<dbReference type="Pfam" id="PF08574">
    <property type="entry name" value="Iwr1"/>
    <property type="match status" value="1"/>
</dbReference>
<evidence type="ECO:0000313" key="13">
    <source>
        <dbReference type="Proteomes" id="UP000472272"/>
    </source>
</evidence>
<feature type="compositionally biased region" description="Basic and acidic residues" evidence="10">
    <location>
        <begin position="289"/>
        <end position="299"/>
    </location>
</feature>
<proteinExistence type="inferred from homology"/>
<feature type="region of interest" description="Disordered" evidence="10">
    <location>
        <begin position="259"/>
        <end position="299"/>
    </location>
</feature>
<dbReference type="Proteomes" id="UP000472272">
    <property type="component" value="Chromosome 8"/>
</dbReference>
<dbReference type="PANTHER" id="PTHR31196:SF2">
    <property type="entry name" value="RNA POLYMERASE II NUCLEAR LOCALIZATION PROTEIN SLC7A6OS-RELATED"/>
    <property type="match status" value="1"/>
</dbReference>
<evidence type="ECO:0000259" key="11">
    <source>
        <dbReference type="Pfam" id="PF08574"/>
    </source>
</evidence>
<accession>A0A670IQH0</accession>
<comment type="similarity">
    <text evidence="4">Belongs to the IWR1/SLC7A6OS family.</text>
</comment>
<dbReference type="CTD" id="84138"/>
<dbReference type="GO" id="GO:0002244">
    <property type="term" value="P:hematopoietic progenitor cell differentiation"/>
    <property type="evidence" value="ECO:0007669"/>
    <property type="project" value="Ensembl"/>
</dbReference>
<evidence type="ECO:0000256" key="6">
    <source>
        <dbReference type="ARBA" id="ARBA00022448"/>
    </source>
</evidence>
<evidence type="ECO:0000256" key="9">
    <source>
        <dbReference type="ARBA" id="ARBA00023242"/>
    </source>
</evidence>
<gene>
    <name evidence="12" type="primary">SLC7A6OS</name>
</gene>
<comment type="function">
    <text evidence="1">Directs RNA polymerase II nuclear import.</text>
</comment>
<dbReference type="InterPro" id="IPR040218">
    <property type="entry name" value="SLC7A6OS"/>
</dbReference>
<name>A0A670IQH0_PODMU</name>
<reference evidence="12" key="3">
    <citation type="submission" date="2025-09" db="UniProtKB">
        <authorList>
            <consortium name="Ensembl"/>
        </authorList>
    </citation>
    <scope>IDENTIFICATION</scope>
</reference>
<dbReference type="GeneTree" id="ENSGT00390000015672"/>
<dbReference type="AlphaFoldDB" id="A0A670IQH0"/>
<sequence length="327" mass="37063">MERAAVLRVKRKRGGAVPAEALVLACKRLRTEEGAATPDGDEVEKNLFKLVATVASEDEPVEKYVKEAITKSKSAQLLRPSLGSAQRVIQDLRSSKYASRQESRYRLIASHRPNFSDGESEVLPANGEELNKSNHLVSGAKKDTTHEESHGIADSCGEFQLFDIEQEEDVEKDTGMLAAHLQKPGSDAILCNAVEMIRESLTITDSKEAEHNLKEEYVYDIYCMETASPCWIENILSVQPYTQDCELVDENHIAEEIYDDEDDENNENNWRNDYPDEDEFLPGEDEESEHGSISDEDNGYIRRTWEKYQSDVLLEFEYDGLQELDSE</sequence>
<evidence type="ECO:0000313" key="12">
    <source>
        <dbReference type="Ensembl" id="ENSPMRP00000013462.1"/>
    </source>
</evidence>
<dbReference type="PANTHER" id="PTHR31196">
    <property type="entry name" value="RNA POLYMERASE II NUCLEAR LOCALIZATION PROTEIN SLC7A6OS-RELATED"/>
    <property type="match status" value="1"/>
</dbReference>
<evidence type="ECO:0000256" key="7">
    <source>
        <dbReference type="ARBA" id="ARBA00022490"/>
    </source>
</evidence>
<dbReference type="OMA" id="QMWSKYP"/>
<evidence type="ECO:0000256" key="10">
    <source>
        <dbReference type="SAM" id="MobiDB-lite"/>
    </source>
</evidence>
<dbReference type="GO" id="GO:0005737">
    <property type="term" value="C:cytoplasm"/>
    <property type="evidence" value="ECO:0007669"/>
    <property type="project" value="UniProtKB-SubCell"/>
</dbReference>
<dbReference type="KEGG" id="pmua:114601921"/>
<feature type="domain" description="Transcription factor Iwr1" evidence="11">
    <location>
        <begin position="215"/>
        <end position="278"/>
    </location>
</feature>
<evidence type="ECO:0000256" key="1">
    <source>
        <dbReference type="ARBA" id="ARBA00003202"/>
    </source>
</evidence>
<dbReference type="GO" id="GO:0005634">
    <property type="term" value="C:nucleus"/>
    <property type="evidence" value="ECO:0007669"/>
    <property type="project" value="UniProtKB-SubCell"/>
</dbReference>
<evidence type="ECO:0000256" key="8">
    <source>
        <dbReference type="ARBA" id="ARBA00022927"/>
    </source>
</evidence>
<dbReference type="Ensembl" id="ENSPMRT00000014372.1">
    <property type="protein sequence ID" value="ENSPMRP00000013462.1"/>
    <property type="gene ID" value="ENSPMRG00000009007.1"/>
</dbReference>
<reference evidence="12" key="2">
    <citation type="submission" date="2025-08" db="UniProtKB">
        <authorList>
            <consortium name="Ensembl"/>
        </authorList>
    </citation>
    <scope>IDENTIFICATION</scope>
</reference>